<dbReference type="EC" id="4.1.1.35" evidence="5"/>
<dbReference type="Gene3D" id="3.30.530.20">
    <property type="match status" value="1"/>
</dbReference>
<dbReference type="GO" id="GO:0008289">
    <property type="term" value="F:lipid binding"/>
    <property type="evidence" value="ECO:0007669"/>
    <property type="project" value="InterPro"/>
</dbReference>
<comment type="pathway">
    <text evidence="3">Nucleotide-sugar biosynthesis; UDP-alpha-D-xylose biosynthesis; UDP-alpha-D-xylose from UDP-alpha-D-glucuronate: step 1/1.</text>
</comment>
<dbReference type="CDD" id="cd05230">
    <property type="entry name" value="UGD_SDR_e"/>
    <property type="match status" value="1"/>
</dbReference>
<accession>A0A8S9ZV18</accession>
<evidence type="ECO:0000256" key="9">
    <source>
        <dbReference type="ARBA" id="ARBA00022968"/>
    </source>
</evidence>
<evidence type="ECO:0000259" key="18">
    <source>
        <dbReference type="PROSITE" id="PS50848"/>
    </source>
</evidence>
<evidence type="ECO:0000256" key="4">
    <source>
        <dbReference type="ARBA" id="ARBA00007505"/>
    </source>
</evidence>
<evidence type="ECO:0000256" key="6">
    <source>
        <dbReference type="ARBA" id="ARBA00018816"/>
    </source>
</evidence>
<keyword evidence="13" id="KW-0472">Membrane</keyword>
<protein>
    <recommendedName>
        <fullName evidence="6">UDP-glucuronic acid decarboxylase 1</fullName>
        <ecNumber evidence="5">4.1.1.35</ecNumber>
    </recommendedName>
    <alternativeName>
        <fullName evidence="16">UDP-glucuronate decarboxylase 1</fullName>
    </alternativeName>
</protein>
<evidence type="ECO:0000256" key="11">
    <source>
        <dbReference type="ARBA" id="ARBA00023027"/>
    </source>
</evidence>
<dbReference type="Gene3D" id="3.40.50.720">
    <property type="entry name" value="NAD(P)-binding Rossmann-like Domain"/>
    <property type="match status" value="2"/>
</dbReference>
<comment type="caution">
    <text evidence="19">The sequence shown here is derived from an EMBL/GenBank/DDBJ whole genome shotgun (WGS) entry which is preliminary data.</text>
</comment>
<dbReference type="GO" id="GO:0048040">
    <property type="term" value="F:UDP-glucuronate decarboxylase activity"/>
    <property type="evidence" value="ECO:0007669"/>
    <property type="project" value="UniProtKB-EC"/>
</dbReference>
<evidence type="ECO:0000256" key="2">
    <source>
        <dbReference type="ARBA" id="ARBA00004447"/>
    </source>
</evidence>
<evidence type="ECO:0000313" key="20">
    <source>
        <dbReference type="Proteomes" id="UP000605970"/>
    </source>
</evidence>
<dbReference type="PANTHER" id="PTHR43078:SF6">
    <property type="entry name" value="UDP-GLUCURONIC ACID DECARBOXYLASE 1"/>
    <property type="match status" value="1"/>
</dbReference>
<evidence type="ECO:0000256" key="14">
    <source>
        <dbReference type="ARBA" id="ARBA00023180"/>
    </source>
</evidence>
<evidence type="ECO:0000256" key="15">
    <source>
        <dbReference type="ARBA" id="ARBA00023239"/>
    </source>
</evidence>
<dbReference type="SUPFAM" id="SSF55961">
    <property type="entry name" value="Bet v1-like"/>
    <property type="match status" value="1"/>
</dbReference>
<evidence type="ECO:0000256" key="13">
    <source>
        <dbReference type="ARBA" id="ARBA00023136"/>
    </source>
</evidence>
<dbReference type="InterPro" id="IPR023393">
    <property type="entry name" value="START-like_dom_sf"/>
</dbReference>
<evidence type="ECO:0000256" key="7">
    <source>
        <dbReference type="ARBA" id="ARBA00022692"/>
    </source>
</evidence>
<keyword evidence="20" id="KW-1185">Reference proteome</keyword>
<comment type="similarity">
    <text evidence="4">Belongs to the NAD(P)-dependent epimerase/dehydratase family. UDP-glucuronic acid decarboxylase subfamily.</text>
</comment>
<dbReference type="GO" id="GO:0032580">
    <property type="term" value="C:Golgi cisterna membrane"/>
    <property type="evidence" value="ECO:0007669"/>
    <property type="project" value="UniProtKB-SubCell"/>
</dbReference>
<name>A0A8S9ZV18_9BILA</name>
<evidence type="ECO:0000313" key="19">
    <source>
        <dbReference type="EMBL" id="KAF7637395.1"/>
    </source>
</evidence>
<dbReference type="PROSITE" id="PS50848">
    <property type="entry name" value="START"/>
    <property type="match status" value="1"/>
</dbReference>
<gene>
    <name evidence="19" type="ORF">Mgra_00003140</name>
</gene>
<dbReference type="Pfam" id="PF01852">
    <property type="entry name" value="START"/>
    <property type="match status" value="1"/>
</dbReference>
<keyword evidence="11" id="KW-0520">NAD</keyword>
<proteinExistence type="inferred from homology"/>
<sequence>MSEEINQLNNNTLFLLSSNELINGQNNTFFEEVRHVANQQLQHALADVSDNNTEGWELFVKDGNLEMYKLEKEIDGIVIDPLKALHCIDGVTAREFIDIFFDPFIKQEWDDTIQSCDIIEQLSLDSVILHQVHRRIWPAATRESLFWSQRLNVTTMMKGQNAFDAWMVCNKSIIRDDIKLSSSSAVRVKFTIAMLCQTILKNNKPIEQLNRNDIQCKIIYIAEVHPGGWVPKIGVRQVYKKEYPKFLRTFSKYVQDKVKNKENSLNEPLLLFINCCIWCCYFFINSLTNQLSNNIGNSLNDKHQIEILKNQIIELKNRLEVMERVISRKNVDNKRENVIPKNNYPKVKFRNELDRQRILVTGGAGFVGSHLVDRLMLEGHEVIALDNFFTGRRRNIERWIGHPNFELVHHDVVNAFYSEVDQIYHLASPASPPHYMYNPVKTLKTNILGTLNMLGLARRVKARILFASSSEIYGDPQVSPQSELYLGYVNTIGPRSCYDEGKRVGESLLMAFHKHENVDIRIARIFNTFGPRMHINDGRVVSNFITQSLQGMSLTIHGDGNQTRSFQYISDLINGLIYLMKSNTTMPVNIGNPEEYSILEFAKIVKKLIGKQMIDDPQKRRPDITRAKELLEWEPKVQMIEGLHKTIEYFKGELEQEKLLNN</sequence>
<keyword evidence="12" id="KW-0333">Golgi apparatus</keyword>
<dbReference type="InterPro" id="IPR044516">
    <property type="entry name" value="UXS-like"/>
</dbReference>
<reference evidence="19" key="1">
    <citation type="journal article" date="2020" name="Ecol. Evol.">
        <title>Genome structure and content of the rice root-knot nematode (Meloidogyne graminicola).</title>
        <authorList>
            <person name="Phan N.T."/>
            <person name="Danchin E.G.J."/>
            <person name="Klopp C."/>
            <person name="Perfus-Barbeoch L."/>
            <person name="Kozlowski D.K."/>
            <person name="Koutsovoulos G.D."/>
            <person name="Lopez-Roques C."/>
            <person name="Bouchez O."/>
            <person name="Zahm M."/>
            <person name="Besnard G."/>
            <person name="Bellafiore S."/>
        </authorList>
    </citation>
    <scope>NUCLEOTIDE SEQUENCE</scope>
    <source>
        <strain evidence="19">VN-18</strain>
    </source>
</reference>
<evidence type="ECO:0000256" key="8">
    <source>
        <dbReference type="ARBA" id="ARBA00022793"/>
    </source>
</evidence>
<keyword evidence="7" id="KW-0812">Transmembrane</keyword>
<keyword evidence="10" id="KW-1133">Transmembrane helix</keyword>
<evidence type="ECO:0000256" key="10">
    <source>
        <dbReference type="ARBA" id="ARBA00022989"/>
    </source>
</evidence>
<evidence type="ECO:0000256" key="16">
    <source>
        <dbReference type="ARBA" id="ARBA00031585"/>
    </source>
</evidence>
<organism evidence="19 20">
    <name type="scientific">Meloidogyne graminicola</name>
    <dbReference type="NCBI Taxonomy" id="189291"/>
    <lineage>
        <taxon>Eukaryota</taxon>
        <taxon>Metazoa</taxon>
        <taxon>Ecdysozoa</taxon>
        <taxon>Nematoda</taxon>
        <taxon>Chromadorea</taxon>
        <taxon>Rhabditida</taxon>
        <taxon>Tylenchina</taxon>
        <taxon>Tylenchomorpha</taxon>
        <taxon>Tylenchoidea</taxon>
        <taxon>Meloidogynidae</taxon>
        <taxon>Meloidogyninae</taxon>
        <taxon>Meloidogyne</taxon>
    </lineage>
</organism>
<evidence type="ECO:0000256" key="12">
    <source>
        <dbReference type="ARBA" id="ARBA00023034"/>
    </source>
</evidence>
<feature type="domain" description="START" evidence="18">
    <location>
        <begin position="45"/>
        <end position="259"/>
    </location>
</feature>
<evidence type="ECO:0000256" key="1">
    <source>
        <dbReference type="ARBA" id="ARBA00001911"/>
    </source>
</evidence>
<evidence type="ECO:0000256" key="3">
    <source>
        <dbReference type="ARBA" id="ARBA00005100"/>
    </source>
</evidence>
<dbReference type="AlphaFoldDB" id="A0A8S9ZV18"/>
<dbReference type="EMBL" id="JABEBT010000020">
    <property type="protein sequence ID" value="KAF7637395.1"/>
    <property type="molecule type" value="Genomic_DNA"/>
</dbReference>
<dbReference type="Pfam" id="PF16363">
    <property type="entry name" value="GDP_Man_Dehyd"/>
    <property type="match status" value="1"/>
</dbReference>
<comment type="catalytic activity">
    <reaction evidence="17">
        <text>UDP-alpha-D-glucuronate + H(+) = UDP-alpha-D-xylose + CO2</text>
        <dbReference type="Rhea" id="RHEA:23916"/>
        <dbReference type="ChEBI" id="CHEBI:15378"/>
        <dbReference type="ChEBI" id="CHEBI:16526"/>
        <dbReference type="ChEBI" id="CHEBI:57632"/>
        <dbReference type="ChEBI" id="CHEBI:58052"/>
        <dbReference type="EC" id="4.1.1.35"/>
    </reaction>
    <physiologicalReaction direction="left-to-right" evidence="17">
        <dbReference type="Rhea" id="RHEA:23917"/>
    </physiologicalReaction>
</comment>
<keyword evidence="14" id="KW-0325">Glycoprotein</keyword>
<evidence type="ECO:0000256" key="5">
    <source>
        <dbReference type="ARBA" id="ARBA00012290"/>
    </source>
</evidence>
<dbReference type="InterPro" id="IPR002913">
    <property type="entry name" value="START_lipid-bd_dom"/>
</dbReference>
<dbReference type="SUPFAM" id="SSF51735">
    <property type="entry name" value="NAD(P)-binding Rossmann-fold domains"/>
    <property type="match status" value="1"/>
</dbReference>
<keyword evidence="8" id="KW-0210">Decarboxylase</keyword>
<comment type="subcellular location">
    <subcellularLocation>
        <location evidence="2">Golgi apparatus</location>
        <location evidence="2">Golgi stack membrane</location>
        <topology evidence="2">Single-pass type II membrane protein</topology>
    </subcellularLocation>
</comment>
<dbReference type="SMART" id="SM00234">
    <property type="entry name" value="START"/>
    <property type="match status" value="1"/>
</dbReference>
<keyword evidence="15" id="KW-0456">Lyase</keyword>
<dbReference type="InterPro" id="IPR036291">
    <property type="entry name" value="NAD(P)-bd_dom_sf"/>
</dbReference>
<keyword evidence="9" id="KW-0735">Signal-anchor</keyword>
<dbReference type="GO" id="GO:0070403">
    <property type="term" value="F:NAD+ binding"/>
    <property type="evidence" value="ECO:0007669"/>
    <property type="project" value="InterPro"/>
</dbReference>
<dbReference type="OrthoDB" id="331544at2759"/>
<comment type="cofactor">
    <cofactor evidence="1">
        <name>NAD(+)</name>
        <dbReference type="ChEBI" id="CHEBI:57540"/>
    </cofactor>
</comment>
<dbReference type="Proteomes" id="UP000605970">
    <property type="component" value="Unassembled WGS sequence"/>
</dbReference>
<dbReference type="InterPro" id="IPR016040">
    <property type="entry name" value="NAD(P)-bd_dom"/>
</dbReference>
<dbReference type="GO" id="GO:0042732">
    <property type="term" value="P:D-xylose metabolic process"/>
    <property type="evidence" value="ECO:0007669"/>
    <property type="project" value="InterPro"/>
</dbReference>
<evidence type="ECO:0000256" key="17">
    <source>
        <dbReference type="ARBA" id="ARBA00049410"/>
    </source>
</evidence>
<dbReference type="FunFam" id="3.40.50.720:FF:000065">
    <property type="entry name" value="UDP-glucuronic acid decarboxylase 1"/>
    <property type="match status" value="1"/>
</dbReference>
<dbReference type="PANTHER" id="PTHR43078">
    <property type="entry name" value="UDP-GLUCURONIC ACID DECARBOXYLASE-RELATED"/>
    <property type="match status" value="1"/>
</dbReference>